<comment type="cofactor">
    <cofactor evidence="1">
        <name>Mn(2+)</name>
        <dbReference type="ChEBI" id="CHEBI:29035"/>
    </cofactor>
</comment>
<sequence length="336" mass="35699">MRIAVLFGGRSGEHEVSRKSAASIIANLGDAYAVTEVLIGRDGQWHVDQVPVTFAKALDVLGAQDVVFPALHGPYGEDGTVQAMLEWLGVPYVGNGVLASAAGMDKAVTKTLLAADGLRVAGGVTLRAGEHLTGDDQERLGLPVFVKPARAGSSLGVSRVADWWQLPEALTAAWMFDEKVVIEPAVIGREVDVAVLEYPDGRVVAGPPLEILVSGAGFFDYDAKYAGGARFQIPADLHPTTTEVLQDRAIRAFNALGCRGLIRVDFFLPDDARDGSPGGEPVVNEVNTFPGFTSASQYPQIWQRAGIDYPELLDILIAGAVRDKRGISVAPGSARR</sequence>
<dbReference type="PROSITE" id="PS00843">
    <property type="entry name" value="DALA_DALA_LIGASE_1"/>
    <property type="match status" value="1"/>
</dbReference>
<evidence type="ECO:0000256" key="15">
    <source>
        <dbReference type="PIRSR" id="PIRSR039102-3"/>
    </source>
</evidence>
<dbReference type="Gene3D" id="3.30.1490.20">
    <property type="entry name" value="ATP-grasp fold, A domain"/>
    <property type="match status" value="1"/>
</dbReference>
<feature type="binding site" evidence="15">
    <location>
        <position position="285"/>
    </location>
    <ligand>
        <name>Mg(2+)</name>
        <dbReference type="ChEBI" id="CHEBI:18420"/>
        <label>2</label>
    </ligand>
</feature>
<feature type="active site" evidence="13">
    <location>
        <position position="13"/>
    </location>
</feature>
<dbReference type="OrthoDB" id="9813261at2"/>
<evidence type="ECO:0000259" key="17">
    <source>
        <dbReference type="PROSITE" id="PS50975"/>
    </source>
</evidence>
<dbReference type="GO" id="GO:0005829">
    <property type="term" value="C:cytosol"/>
    <property type="evidence" value="ECO:0007669"/>
    <property type="project" value="TreeGrafter"/>
</dbReference>
<keyword evidence="6 16" id="KW-0067">ATP-binding</keyword>
<feature type="active site" evidence="13">
    <location>
        <position position="296"/>
    </location>
</feature>
<comment type="cofactor">
    <cofactor evidence="15">
        <name>Mg(2+)</name>
        <dbReference type="ChEBI" id="CHEBI:18420"/>
    </cofactor>
    <cofactor evidence="15">
        <name>Mn(2+)</name>
        <dbReference type="ChEBI" id="CHEBI:29035"/>
    </cofactor>
    <text evidence="15">Binds 2 magnesium or manganese ions per subunit.</text>
</comment>
<keyword evidence="4 15" id="KW-0479">Metal-binding</keyword>
<keyword evidence="7 15" id="KW-0460">Magnesium</keyword>
<dbReference type="GO" id="GO:0046872">
    <property type="term" value="F:metal ion binding"/>
    <property type="evidence" value="ECO:0007669"/>
    <property type="project" value="UniProtKB-KW"/>
</dbReference>
<dbReference type="AlphaFoldDB" id="A0A1H3R797"/>
<dbReference type="SUPFAM" id="SSF52440">
    <property type="entry name" value="PreATP-grasp domain"/>
    <property type="match status" value="1"/>
</dbReference>
<dbReference type="PANTHER" id="PTHR23132">
    <property type="entry name" value="D-ALANINE--D-ALANINE LIGASE"/>
    <property type="match status" value="1"/>
</dbReference>
<evidence type="ECO:0000256" key="13">
    <source>
        <dbReference type="PIRSR" id="PIRSR039102-1"/>
    </source>
</evidence>
<feature type="binding site" evidence="15">
    <location>
        <position position="287"/>
    </location>
    <ligand>
        <name>Mg(2+)</name>
        <dbReference type="ChEBI" id="CHEBI:18420"/>
        <label>2</label>
    </ligand>
</feature>
<comment type="similarity">
    <text evidence="2 12">Belongs to the D-alanine--D-alanine ligase family.</text>
</comment>
<evidence type="ECO:0000256" key="12">
    <source>
        <dbReference type="HAMAP-Rule" id="MF_00047"/>
    </source>
</evidence>
<gene>
    <name evidence="12" type="primary">ddl</name>
    <name evidence="18" type="ORF">SAMN05421684_3543</name>
</gene>
<dbReference type="RefSeq" id="WP_090793270.1">
    <property type="nucleotide sequence ID" value="NZ_BOND01000008.1"/>
</dbReference>
<evidence type="ECO:0000256" key="14">
    <source>
        <dbReference type="PIRSR" id="PIRSR039102-2"/>
    </source>
</evidence>
<feature type="binding site" evidence="15">
    <location>
        <position position="285"/>
    </location>
    <ligand>
        <name>Mg(2+)</name>
        <dbReference type="ChEBI" id="CHEBI:18420"/>
        <label>1</label>
    </ligand>
</feature>
<dbReference type="PIRSF" id="PIRSF039102">
    <property type="entry name" value="Ddl/VanB"/>
    <property type="match status" value="1"/>
</dbReference>
<evidence type="ECO:0000256" key="4">
    <source>
        <dbReference type="ARBA" id="ARBA00022723"/>
    </source>
</evidence>
<dbReference type="SUPFAM" id="SSF56059">
    <property type="entry name" value="Glutathione synthetase ATP-binding domain-like"/>
    <property type="match status" value="1"/>
</dbReference>
<name>A0A1H3R797_9ACTN</name>
<dbReference type="InterPro" id="IPR005905">
    <property type="entry name" value="D_ala_D_ala"/>
</dbReference>
<evidence type="ECO:0000256" key="11">
    <source>
        <dbReference type="ARBA" id="ARBA00023316"/>
    </source>
</evidence>
<accession>A0A1H3R797</accession>
<dbReference type="NCBIfam" id="TIGR01205">
    <property type="entry name" value="D_ala_D_alaTIGR"/>
    <property type="match status" value="1"/>
</dbReference>
<evidence type="ECO:0000256" key="6">
    <source>
        <dbReference type="ARBA" id="ARBA00022840"/>
    </source>
</evidence>
<evidence type="ECO:0000313" key="19">
    <source>
        <dbReference type="Proteomes" id="UP000199632"/>
    </source>
</evidence>
<dbReference type="InterPro" id="IPR000291">
    <property type="entry name" value="D-Ala_lig_Van_CS"/>
</dbReference>
<dbReference type="GO" id="GO:0009252">
    <property type="term" value="P:peptidoglycan biosynthetic process"/>
    <property type="evidence" value="ECO:0007669"/>
    <property type="project" value="UniProtKB-UniRule"/>
</dbReference>
<feature type="binding site" evidence="14">
    <location>
        <begin position="153"/>
        <end position="154"/>
    </location>
    <ligand>
        <name>ATP</name>
        <dbReference type="ChEBI" id="CHEBI:30616"/>
    </ligand>
</feature>
<dbReference type="GO" id="GO:0071555">
    <property type="term" value="P:cell wall organization"/>
    <property type="evidence" value="ECO:0007669"/>
    <property type="project" value="UniProtKB-KW"/>
</dbReference>
<comment type="pathway">
    <text evidence="12">Cell wall biogenesis; peptidoglycan biosynthesis.</text>
</comment>
<dbReference type="STRING" id="137265.SAMN05421684_3543"/>
<dbReference type="UniPathway" id="UPA00219"/>
<evidence type="ECO:0000313" key="18">
    <source>
        <dbReference type="EMBL" id="SDZ21530.1"/>
    </source>
</evidence>
<dbReference type="InterPro" id="IPR016185">
    <property type="entry name" value="PreATP-grasp_dom_sf"/>
</dbReference>
<dbReference type="InterPro" id="IPR011761">
    <property type="entry name" value="ATP-grasp"/>
</dbReference>
<reference evidence="19" key="1">
    <citation type="submission" date="2016-10" db="EMBL/GenBank/DDBJ databases">
        <authorList>
            <person name="Varghese N."/>
            <person name="Submissions S."/>
        </authorList>
    </citation>
    <scope>NUCLEOTIDE SEQUENCE [LARGE SCALE GENOMIC DNA]</scope>
    <source>
        <strain evidence="19">DSM 44718</strain>
    </source>
</reference>
<keyword evidence="5 14" id="KW-0547">Nucleotide-binding</keyword>
<feature type="active site" evidence="13">
    <location>
        <position position="153"/>
    </location>
</feature>
<evidence type="ECO:0000256" key="8">
    <source>
        <dbReference type="ARBA" id="ARBA00022960"/>
    </source>
</evidence>
<dbReference type="EMBL" id="FNQB01000002">
    <property type="protein sequence ID" value="SDZ21530.1"/>
    <property type="molecule type" value="Genomic_DNA"/>
</dbReference>
<keyword evidence="8 12" id="KW-0133">Cell shape</keyword>
<dbReference type="GO" id="GO:0005524">
    <property type="term" value="F:ATP binding"/>
    <property type="evidence" value="ECO:0007669"/>
    <property type="project" value="UniProtKB-UniRule"/>
</dbReference>
<feature type="binding site" evidence="14">
    <location>
        <begin position="284"/>
        <end position="285"/>
    </location>
    <ligand>
        <name>ATP</name>
        <dbReference type="ChEBI" id="CHEBI:30616"/>
    </ligand>
</feature>
<evidence type="ECO:0000256" key="10">
    <source>
        <dbReference type="ARBA" id="ARBA00023211"/>
    </source>
</evidence>
<dbReference type="Gene3D" id="3.40.50.20">
    <property type="match status" value="1"/>
</dbReference>
<feature type="binding site" evidence="14">
    <location>
        <begin position="183"/>
        <end position="190"/>
    </location>
    <ligand>
        <name>ATP</name>
        <dbReference type="ChEBI" id="CHEBI:30616"/>
    </ligand>
</feature>
<dbReference type="EC" id="6.3.2.4" evidence="12"/>
<dbReference type="Proteomes" id="UP000199632">
    <property type="component" value="Unassembled WGS sequence"/>
</dbReference>
<keyword evidence="3 12" id="KW-0436">Ligase</keyword>
<dbReference type="GO" id="GO:0008360">
    <property type="term" value="P:regulation of cell shape"/>
    <property type="evidence" value="ECO:0007669"/>
    <property type="project" value="UniProtKB-KW"/>
</dbReference>
<feature type="domain" description="ATP-grasp" evidence="17">
    <location>
        <begin position="110"/>
        <end position="318"/>
    </location>
</feature>
<organism evidence="18 19">
    <name type="scientific">Asanoa ishikariensis</name>
    <dbReference type="NCBI Taxonomy" id="137265"/>
    <lineage>
        <taxon>Bacteria</taxon>
        <taxon>Bacillati</taxon>
        <taxon>Actinomycetota</taxon>
        <taxon>Actinomycetes</taxon>
        <taxon>Micromonosporales</taxon>
        <taxon>Micromonosporaceae</taxon>
        <taxon>Asanoa</taxon>
    </lineage>
</organism>
<evidence type="ECO:0000256" key="2">
    <source>
        <dbReference type="ARBA" id="ARBA00010871"/>
    </source>
</evidence>
<keyword evidence="9 12" id="KW-0573">Peptidoglycan synthesis</keyword>
<evidence type="ECO:0000256" key="16">
    <source>
        <dbReference type="PROSITE-ProRule" id="PRU00409"/>
    </source>
</evidence>
<dbReference type="GO" id="GO:0008716">
    <property type="term" value="F:D-alanine-D-alanine ligase activity"/>
    <property type="evidence" value="ECO:0007669"/>
    <property type="project" value="UniProtKB-UniRule"/>
</dbReference>
<proteinExistence type="inferred from homology"/>
<dbReference type="Pfam" id="PF07478">
    <property type="entry name" value="Dala_Dala_lig_C"/>
    <property type="match status" value="1"/>
</dbReference>
<dbReference type="HAMAP" id="MF_00047">
    <property type="entry name" value="Dala_Dala_lig"/>
    <property type="match status" value="1"/>
</dbReference>
<dbReference type="Pfam" id="PF01820">
    <property type="entry name" value="Dala_Dala_lig_N"/>
    <property type="match status" value="2"/>
</dbReference>
<keyword evidence="10 15" id="KW-0464">Manganese</keyword>
<dbReference type="NCBIfam" id="NF002378">
    <property type="entry name" value="PRK01372.1"/>
    <property type="match status" value="1"/>
</dbReference>
<dbReference type="NCBIfam" id="NF002528">
    <property type="entry name" value="PRK01966.1-4"/>
    <property type="match status" value="1"/>
</dbReference>
<keyword evidence="19" id="KW-1185">Reference proteome</keyword>
<feature type="binding site" evidence="15">
    <location>
        <position position="265"/>
    </location>
    <ligand>
        <name>Mg(2+)</name>
        <dbReference type="ChEBI" id="CHEBI:18420"/>
        <label>1</label>
    </ligand>
</feature>
<keyword evidence="11 12" id="KW-0961">Cell wall biogenesis/degradation</keyword>
<evidence type="ECO:0000256" key="7">
    <source>
        <dbReference type="ARBA" id="ARBA00022842"/>
    </source>
</evidence>
<dbReference type="PANTHER" id="PTHR23132:SF25">
    <property type="entry name" value="D-ALANINE--D-ALANINE LIGASE A"/>
    <property type="match status" value="1"/>
</dbReference>
<feature type="binding site" evidence="14">
    <location>
        <begin position="145"/>
        <end position="147"/>
    </location>
    <ligand>
        <name>ATP</name>
        <dbReference type="ChEBI" id="CHEBI:30616"/>
    </ligand>
</feature>
<dbReference type="PROSITE" id="PS50975">
    <property type="entry name" value="ATP_GRASP"/>
    <property type="match status" value="1"/>
</dbReference>
<evidence type="ECO:0000256" key="3">
    <source>
        <dbReference type="ARBA" id="ARBA00022598"/>
    </source>
</evidence>
<dbReference type="InterPro" id="IPR013815">
    <property type="entry name" value="ATP_grasp_subdomain_1"/>
</dbReference>
<evidence type="ECO:0000256" key="9">
    <source>
        <dbReference type="ARBA" id="ARBA00022984"/>
    </source>
</evidence>
<comment type="catalytic activity">
    <reaction evidence="12">
        <text>2 D-alanine + ATP = D-alanyl-D-alanine + ADP + phosphate + H(+)</text>
        <dbReference type="Rhea" id="RHEA:11224"/>
        <dbReference type="ChEBI" id="CHEBI:15378"/>
        <dbReference type="ChEBI" id="CHEBI:30616"/>
        <dbReference type="ChEBI" id="CHEBI:43474"/>
        <dbReference type="ChEBI" id="CHEBI:57416"/>
        <dbReference type="ChEBI" id="CHEBI:57822"/>
        <dbReference type="ChEBI" id="CHEBI:456216"/>
        <dbReference type="EC" id="6.3.2.4"/>
    </reaction>
</comment>
<keyword evidence="12" id="KW-0963">Cytoplasm</keyword>
<comment type="function">
    <text evidence="12">Cell wall formation.</text>
</comment>
<evidence type="ECO:0000256" key="1">
    <source>
        <dbReference type="ARBA" id="ARBA00001936"/>
    </source>
</evidence>
<comment type="subcellular location">
    <subcellularLocation>
        <location evidence="12">Cytoplasm</location>
    </subcellularLocation>
</comment>
<protein>
    <recommendedName>
        <fullName evidence="12">D-alanine--D-alanine ligase</fullName>
        <ecNumber evidence="12">6.3.2.4</ecNumber>
    </recommendedName>
    <alternativeName>
        <fullName evidence="12">D-Ala-D-Ala ligase</fullName>
    </alternativeName>
    <alternativeName>
        <fullName evidence="12">D-alanylalanine synthetase</fullName>
    </alternativeName>
</protein>
<feature type="binding site" evidence="14">
    <location>
        <position position="106"/>
    </location>
    <ligand>
        <name>ATP</name>
        <dbReference type="ChEBI" id="CHEBI:30616"/>
    </ligand>
</feature>
<dbReference type="InterPro" id="IPR011127">
    <property type="entry name" value="Dala_Dala_lig_N"/>
</dbReference>
<dbReference type="InterPro" id="IPR011095">
    <property type="entry name" value="Dala_Dala_lig_C"/>
</dbReference>
<dbReference type="Gene3D" id="3.30.470.20">
    <property type="entry name" value="ATP-grasp fold, B domain"/>
    <property type="match status" value="1"/>
</dbReference>
<evidence type="ECO:0000256" key="5">
    <source>
        <dbReference type="ARBA" id="ARBA00022741"/>
    </source>
</evidence>